<gene>
    <name evidence="2" type="ORF">McpAg1_04510</name>
</gene>
<organism evidence="2 3">
    <name type="scientific">Methanorbis furvi</name>
    <dbReference type="NCBI Taxonomy" id="3028299"/>
    <lineage>
        <taxon>Archaea</taxon>
        <taxon>Methanobacteriati</taxon>
        <taxon>Methanobacteriota</taxon>
        <taxon>Stenosarchaea group</taxon>
        <taxon>Methanomicrobia</taxon>
        <taxon>Methanomicrobiales</taxon>
        <taxon>Methanocorpusculaceae</taxon>
        <taxon>Methanorbis</taxon>
    </lineage>
</organism>
<comment type="caution">
    <text evidence="2">The sequence shown here is derived from an EMBL/GenBank/DDBJ whole genome shotgun (WGS) entry which is preliminary data.</text>
</comment>
<keyword evidence="1" id="KW-1133">Transmembrane helix</keyword>
<evidence type="ECO:0000313" key="3">
    <source>
        <dbReference type="Proteomes" id="UP001273136"/>
    </source>
</evidence>
<feature type="transmembrane region" description="Helical" evidence="1">
    <location>
        <begin position="85"/>
        <end position="105"/>
    </location>
</feature>
<proteinExistence type="predicted"/>
<dbReference type="Proteomes" id="UP001273136">
    <property type="component" value="Unassembled WGS sequence"/>
</dbReference>
<keyword evidence="1" id="KW-0472">Membrane</keyword>
<dbReference type="RefSeq" id="WP_338093661.1">
    <property type="nucleotide sequence ID" value="NZ_JAWDKA010000002.1"/>
</dbReference>
<protein>
    <submittedName>
        <fullName evidence="2">Uncharacterized protein</fullName>
    </submittedName>
</protein>
<feature type="transmembrane region" description="Helical" evidence="1">
    <location>
        <begin position="63"/>
        <end position="79"/>
    </location>
</feature>
<feature type="transmembrane region" description="Helical" evidence="1">
    <location>
        <begin position="38"/>
        <end position="56"/>
    </location>
</feature>
<evidence type="ECO:0000256" key="1">
    <source>
        <dbReference type="SAM" id="Phobius"/>
    </source>
</evidence>
<sequence>MKFFSAVKEMLPFLLVCGAAFYVLPTFGGDTGFFMVMLLIILPLICFASGFFYGFFSAFHPMFSLLVALLFLPTVYLYYNVSALVYALAFLVIAFVGNVAGWFAGQSRS</sequence>
<name>A0AAE4MBP4_9EURY</name>
<dbReference type="EMBL" id="JAWDKA010000002">
    <property type="protein sequence ID" value="MDV0441269.1"/>
    <property type="molecule type" value="Genomic_DNA"/>
</dbReference>
<evidence type="ECO:0000313" key="2">
    <source>
        <dbReference type="EMBL" id="MDV0441269.1"/>
    </source>
</evidence>
<reference evidence="2" key="1">
    <citation type="submission" date="2023-06" db="EMBL/GenBank/DDBJ databases">
        <title>Genome sequence of Methancorpusculaceae sp. Ag1.</title>
        <authorList>
            <person name="Protasov E."/>
            <person name="Platt K."/>
            <person name="Poehlein A."/>
            <person name="Daniel R."/>
            <person name="Brune A."/>
        </authorList>
    </citation>
    <scope>NUCLEOTIDE SEQUENCE</scope>
    <source>
        <strain evidence="2">Ag1</strain>
    </source>
</reference>
<keyword evidence="3" id="KW-1185">Reference proteome</keyword>
<accession>A0AAE4MBP4</accession>
<keyword evidence="1" id="KW-0812">Transmembrane</keyword>
<dbReference type="AlphaFoldDB" id="A0AAE4MBP4"/>